<keyword evidence="5 6" id="KW-0472">Membrane</keyword>
<feature type="transmembrane region" description="Helical" evidence="6">
    <location>
        <begin position="300"/>
        <end position="325"/>
    </location>
</feature>
<feature type="transmembrane region" description="Helical" evidence="6">
    <location>
        <begin position="451"/>
        <end position="470"/>
    </location>
</feature>
<evidence type="ECO:0000256" key="6">
    <source>
        <dbReference type="SAM" id="Phobius"/>
    </source>
</evidence>
<feature type="transmembrane region" description="Helical" evidence="6">
    <location>
        <begin position="120"/>
        <end position="137"/>
    </location>
</feature>
<dbReference type="PANTHER" id="PTHR30250:SF11">
    <property type="entry name" value="O-ANTIGEN TRANSPORTER-RELATED"/>
    <property type="match status" value="1"/>
</dbReference>
<proteinExistence type="predicted"/>
<evidence type="ECO:0000256" key="1">
    <source>
        <dbReference type="ARBA" id="ARBA00004651"/>
    </source>
</evidence>
<keyword evidence="3 6" id="KW-0812">Transmembrane</keyword>
<accession>A0ABU2BZI4</accession>
<feature type="transmembrane region" description="Helical" evidence="6">
    <location>
        <begin position="367"/>
        <end position="386"/>
    </location>
</feature>
<evidence type="ECO:0000313" key="8">
    <source>
        <dbReference type="Proteomes" id="UP001183648"/>
    </source>
</evidence>
<dbReference type="EMBL" id="JAVDYG010000001">
    <property type="protein sequence ID" value="MDR7363806.1"/>
    <property type="molecule type" value="Genomic_DNA"/>
</dbReference>
<dbReference type="InterPro" id="IPR050833">
    <property type="entry name" value="Poly_Biosynth_Transport"/>
</dbReference>
<feature type="transmembrane region" description="Helical" evidence="6">
    <location>
        <begin position="425"/>
        <end position="445"/>
    </location>
</feature>
<organism evidence="7 8">
    <name type="scientific">Nocardioides marmoribigeumensis</name>
    <dbReference type="NCBI Taxonomy" id="433649"/>
    <lineage>
        <taxon>Bacteria</taxon>
        <taxon>Bacillati</taxon>
        <taxon>Actinomycetota</taxon>
        <taxon>Actinomycetes</taxon>
        <taxon>Propionibacteriales</taxon>
        <taxon>Nocardioidaceae</taxon>
        <taxon>Nocardioides</taxon>
    </lineage>
</organism>
<feature type="transmembrane region" description="Helical" evidence="6">
    <location>
        <begin position="260"/>
        <end position="279"/>
    </location>
</feature>
<feature type="transmembrane region" description="Helical" evidence="6">
    <location>
        <begin position="52"/>
        <end position="75"/>
    </location>
</feature>
<reference evidence="7 8" key="1">
    <citation type="submission" date="2023-07" db="EMBL/GenBank/DDBJ databases">
        <title>Sequencing the genomes of 1000 actinobacteria strains.</title>
        <authorList>
            <person name="Klenk H.-P."/>
        </authorList>
    </citation>
    <scope>NUCLEOTIDE SEQUENCE [LARGE SCALE GENOMIC DNA]</scope>
    <source>
        <strain evidence="7 8">DSM 19426</strain>
    </source>
</reference>
<comment type="subcellular location">
    <subcellularLocation>
        <location evidence="1">Cell membrane</location>
        <topology evidence="1">Multi-pass membrane protein</topology>
    </subcellularLocation>
</comment>
<dbReference type="Pfam" id="PF01943">
    <property type="entry name" value="Polysacc_synt"/>
    <property type="match status" value="1"/>
</dbReference>
<sequence>MTPERTSRTGHTARVAALNVVVRGSAEVFGKVATFVWTIFAARQLTQGEFGAVSYALTLMLVLSALPNGGFEVGLVRQGSARPELLNRVFSQTQAWKSLLGVPVFGVAVLVTVLTEPSPTTALVVVLFLVAGFPEMWSSTLRSASTTIQKPWASSSALVLQRIVTAVLIVAVAWANPTPLGVAIGFCLGTFVGWVAHVVALRRAGVHLVPSEIHRAGLVDLLKDTWVVGISGMVLMALFRLDAILLQAMVGYEAVANYSVAYRILETVLFVTFSVNQAIFPVMSATTQIERIRNAYERGLAVIGFVYLPFATVCVVESGEVIQLLFGPRYVDSATPILQWLAPAPMFYAVAFFGAAVLYSRQRQVETLAAAVTATVVNVTANLLLIPRWEGTGAAVATSLSYLVHGSIILVAVRRAGIKVGVLRPLLESGVASVVLVLLLLALSTPLLVELALGGVVYLAVWTALCRVTAPEQLEVVGSLLNRVRSR</sequence>
<feature type="transmembrane region" description="Helical" evidence="6">
    <location>
        <begin position="181"/>
        <end position="201"/>
    </location>
</feature>
<evidence type="ECO:0000313" key="7">
    <source>
        <dbReference type="EMBL" id="MDR7363806.1"/>
    </source>
</evidence>
<comment type="caution">
    <text evidence="7">The sequence shown here is derived from an EMBL/GenBank/DDBJ whole genome shotgun (WGS) entry which is preliminary data.</text>
</comment>
<protein>
    <submittedName>
        <fullName evidence="7">O-antigen/teichoic acid export membrane protein</fullName>
    </submittedName>
</protein>
<dbReference type="RefSeq" id="WP_310304652.1">
    <property type="nucleotide sequence ID" value="NZ_BAAAPS010000005.1"/>
</dbReference>
<feature type="transmembrane region" description="Helical" evidence="6">
    <location>
        <begin position="392"/>
        <end position="413"/>
    </location>
</feature>
<gene>
    <name evidence="7" type="ORF">J2S63_003359</name>
</gene>
<evidence type="ECO:0000256" key="2">
    <source>
        <dbReference type="ARBA" id="ARBA00022475"/>
    </source>
</evidence>
<keyword evidence="4 6" id="KW-1133">Transmembrane helix</keyword>
<feature type="transmembrane region" description="Helical" evidence="6">
    <location>
        <begin position="337"/>
        <end position="360"/>
    </location>
</feature>
<feature type="transmembrane region" description="Helical" evidence="6">
    <location>
        <begin position="20"/>
        <end position="40"/>
    </location>
</feature>
<feature type="transmembrane region" description="Helical" evidence="6">
    <location>
        <begin position="157"/>
        <end position="175"/>
    </location>
</feature>
<dbReference type="CDD" id="cd13128">
    <property type="entry name" value="MATE_Wzx_like"/>
    <property type="match status" value="1"/>
</dbReference>
<dbReference type="InterPro" id="IPR002797">
    <property type="entry name" value="Polysacc_synth"/>
</dbReference>
<evidence type="ECO:0000256" key="3">
    <source>
        <dbReference type="ARBA" id="ARBA00022692"/>
    </source>
</evidence>
<keyword evidence="2" id="KW-1003">Cell membrane</keyword>
<feature type="transmembrane region" description="Helical" evidence="6">
    <location>
        <begin position="221"/>
        <end position="240"/>
    </location>
</feature>
<feature type="transmembrane region" description="Helical" evidence="6">
    <location>
        <begin position="95"/>
        <end position="114"/>
    </location>
</feature>
<dbReference type="PANTHER" id="PTHR30250">
    <property type="entry name" value="PST FAMILY PREDICTED COLANIC ACID TRANSPORTER"/>
    <property type="match status" value="1"/>
</dbReference>
<keyword evidence="8" id="KW-1185">Reference proteome</keyword>
<dbReference type="Proteomes" id="UP001183648">
    <property type="component" value="Unassembled WGS sequence"/>
</dbReference>
<evidence type="ECO:0000256" key="4">
    <source>
        <dbReference type="ARBA" id="ARBA00022989"/>
    </source>
</evidence>
<evidence type="ECO:0000256" key="5">
    <source>
        <dbReference type="ARBA" id="ARBA00023136"/>
    </source>
</evidence>
<name>A0ABU2BZI4_9ACTN</name>